<dbReference type="CDD" id="cd01104">
    <property type="entry name" value="HTH_MlrA-CarA"/>
    <property type="match status" value="1"/>
</dbReference>
<evidence type="ECO:0008006" key="5">
    <source>
        <dbReference type="Google" id="ProtNLM"/>
    </source>
</evidence>
<dbReference type="Proteomes" id="UP000006697">
    <property type="component" value="Chromosome"/>
</dbReference>
<dbReference type="SUPFAM" id="SSF46955">
    <property type="entry name" value="Putative DNA-binding domain"/>
    <property type="match status" value="1"/>
</dbReference>
<dbReference type="OrthoDB" id="9800334at2"/>
<dbReference type="eggNOG" id="COG5012">
    <property type="taxonomic scope" value="Bacteria"/>
</dbReference>
<dbReference type="GO" id="GO:0046872">
    <property type="term" value="F:metal ion binding"/>
    <property type="evidence" value="ECO:0007669"/>
    <property type="project" value="InterPro"/>
</dbReference>
<dbReference type="STRING" id="204773.HEAR2420"/>
<dbReference type="AlphaFoldDB" id="A4G7R4"/>
<dbReference type="InterPro" id="IPR006158">
    <property type="entry name" value="Cobalamin-bd"/>
</dbReference>
<proteinExistence type="predicted"/>
<dbReference type="PROSITE" id="PS51332">
    <property type="entry name" value="B12_BINDING"/>
    <property type="match status" value="1"/>
</dbReference>
<dbReference type="eggNOG" id="COG0789">
    <property type="taxonomic scope" value="Bacteria"/>
</dbReference>
<dbReference type="SMART" id="SM00422">
    <property type="entry name" value="HTH_MERR"/>
    <property type="match status" value="1"/>
</dbReference>
<organism evidence="3 4">
    <name type="scientific">Herminiimonas arsenicoxydans</name>
    <dbReference type="NCBI Taxonomy" id="204773"/>
    <lineage>
        <taxon>Bacteria</taxon>
        <taxon>Pseudomonadati</taxon>
        <taxon>Pseudomonadota</taxon>
        <taxon>Betaproteobacteria</taxon>
        <taxon>Burkholderiales</taxon>
        <taxon>Oxalobacteraceae</taxon>
        <taxon>Herminiimonas</taxon>
    </lineage>
</organism>
<evidence type="ECO:0000313" key="4">
    <source>
        <dbReference type="Proteomes" id="UP000006697"/>
    </source>
</evidence>
<sequence>MSIGAVERDTGLSKDALRVWERRYGFPTPVRDSLGERAYLLDQVDKLRILKRLLDQGHRPGKIIHYGMEELQQLVQQSVLATTESVSVSDATLSTLQGYLDLCKTHQTEALRHGLSQALSRMGLERFIVELLAPLNRLVGESWANGALQIFEEHLYTESVQVVMRAAISSLQLPRGKIPAGPRILLTTLPLEQHGLGLLMAEAIFTQEGASCISLGVQTPIMDIIGAAQAQNADIVALSVSGAMNPRLVLEGLTDLRGKLPVSTELWVGGDCPVLARRPPEAVYVLTHLADISASLSAWHARHPGLTY</sequence>
<dbReference type="Gene3D" id="1.10.1240.10">
    <property type="entry name" value="Methionine synthase domain"/>
    <property type="match status" value="1"/>
</dbReference>
<dbReference type="GO" id="GO:0006355">
    <property type="term" value="P:regulation of DNA-templated transcription"/>
    <property type="evidence" value="ECO:0007669"/>
    <property type="project" value="InterPro"/>
</dbReference>
<dbReference type="EMBL" id="CU207211">
    <property type="protein sequence ID" value="CAL62551.1"/>
    <property type="molecule type" value="Genomic_DNA"/>
</dbReference>
<evidence type="ECO:0000259" key="1">
    <source>
        <dbReference type="PROSITE" id="PS50937"/>
    </source>
</evidence>
<dbReference type="GO" id="GO:0031419">
    <property type="term" value="F:cobalamin binding"/>
    <property type="evidence" value="ECO:0007669"/>
    <property type="project" value="InterPro"/>
</dbReference>
<protein>
    <recommendedName>
        <fullName evidence="5">Cobalamin-binding protein</fullName>
    </recommendedName>
</protein>
<evidence type="ECO:0000313" key="3">
    <source>
        <dbReference type="EMBL" id="CAL62551.1"/>
    </source>
</evidence>
<dbReference type="InterPro" id="IPR000551">
    <property type="entry name" value="MerR-type_HTH_dom"/>
</dbReference>
<dbReference type="GO" id="GO:0003677">
    <property type="term" value="F:DNA binding"/>
    <property type="evidence" value="ECO:0007669"/>
    <property type="project" value="InterPro"/>
</dbReference>
<dbReference type="Gene3D" id="1.10.1660.10">
    <property type="match status" value="1"/>
</dbReference>
<reference evidence="3 4" key="1">
    <citation type="journal article" date="2007" name="PLoS Genet.">
        <title>A tale of two oxidation states: bacterial colonization of arsenic-rich environments.</title>
        <authorList>
            <person name="Muller D."/>
            <person name="Medigue C."/>
            <person name="Koechler S."/>
            <person name="Barbe V."/>
            <person name="Barakat M."/>
            <person name="Talla E."/>
            <person name="Bonnefoy V."/>
            <person name="Krin E."/>
            <person name="Arsene-Ploetze F."/>
            <person name="Carapito C."/>
            <person name="Chandler M."/>
            <person name="Cournoyer B."/>
            <person name="Cruveiller S."/>
            <person name="Dossat C."/>
            <person name="Duval S."/>
            <person name="Heymann M."/>
            <person name="Leize E."/>
            <person name="Lieutaud A."/>
            <person name="Lievremont D."/>
            <person name="Makita Y."/>
            <person name="Mangenot S."/>
            <person name="Nitschke W."/>
            <person name="Ortet P."/>
            <person name="Perdrial N."/>
            <person name="Schoepp B."/>
            <person name="Siguier N."/>
            <person name="Simeonova D.D."/>
            <person name="Rouy Z."/>
            <person name="Segurens B."/>
            <person name="Turlin E."/>
            <person name="Vallenet D."/>
            <person name="Van Dorsselaer A."/>
            <person name="Weiss S."/>
            <person name="Weissenbach J."/>
            <person name="Lett M.C."/>
            <person name="Danchin A."/>
            <person name="Bertin P.N."/>
        </authorList>
    </citation>
    <scope>NUCLEOTIDE SEQUENCE [LARGE SCALE GENOMIC DNA]</scope>
    <source>
        <strain evidence="4">ULPAs1</strain>
    </source>
</reference>
<evidence type="ECO:0000259" key="2">
    <source>
        <dbReference type="PROSITE" id="PS51332"/>
    </source>
</evidence>
<dbReference type="PROSITE" id="PS50937">
    <property type="entry name" value="HTH_MERR_2"/>
    <property type="match status" value="1"/>
</dbReference>
<dbReference type="Pfam" id="PF02607">
    <property type="entry name" value="B12-binding_2"/>
    <property type="match status" value="1"/>
</dbReference>
<dbReference type="Gene3D" id="3.40.50.280">
    <property type="entry name" value="Cobalamin-binding domain"/>
    <property type="match status" value="1"/>
</dbReference>
<dbReference type="Pfam" id="PF13411">
    <property type="entry name" value="MerR_1"/>
    <property type="match status" value="1"/>
</dbReference>
<gene>
    <name evidence="3" type="ordered locus">HEAR2420</name>
</gene>
<dbReference type="KEGG" id="har:HEAR2420"/>
<dbReference type="SUPFAM" id="SSF52242">
    <property type="entry name" value="Cobalamin (vitamin B12)-binding domain"/>
    <property type="match status" value="1"/>
</dbReference>
<dbReference type="HOGENOM" id="CLU_045945_3_0_4"/>
<feature type="domain" description="HTH merR-type" evidence="1">
    <location>
        <begin position="1"/>
        <end position="57"/>
    </location>
</feature>
<dbReference type="InterPro" id="IPR036724">
    <property type="entry name" value="Cobalamin-bd_sf"/>
</dbReference>
<keyword evidence="4" id="KW-1185">Reference proteome</keyword>
<feature type="domain" description="B12-binding" evidence="2">
    <location>
        <begin position="181"/>
        <end position="306"/>
    </location>
</feature>
<dbReference type="InterPro" id="IPR009061">
    <property type="entry name" value="DNA-bd_dom_put_sf"/>
</dbReference>
<dbReference type="InterPro" id="IPR003759">
    <property type="entry name" value="Cbl-bd_cap"/>
</dbReference>
<name>A4G7R4_HERAR</name>
<accession>A4G7R4</accession>
<dbReference type="InterPro" id="IPR036594">
    <property type="entry name" value="Meth_synthase_dom"/>
</dbReference>